<organism evidence="2 3">
    <name type="scientific">Perkinsus chesapeaki</name>
    <name type="common">Clam parasite</name>
    <name type="synonym">Perkinsus andrewsi</name>
    <dbReference type="NCBI Taxonomy" id="330153"/>
    <lineage>
        <taxon>Eukaryota</taxon>
        <taxon>Sar</taxon>
        <taxon>Alveolata</taxon>
        <taxon>Perkinsozoa</taxon>
        <taxon>Perkinsea</taxon>
        <taxon>Perkinsida</taxon>
        <taxon>Perkinsidae</taxon>
        <taxon>Perkinsus</taxon>
    </lineage>
</organism>
<name>A0A7J6KWI5_PERCH</name>
<sequence>MAKSSQKDVEVAVTPDGAPVLIKGGSQLSFDFENSQREEPTRYGPSSAQFLKVFFTWSSAVLIVQTAISNGTNLMVHKLQSTSASNQNVVDVLPSGDDSSLSEDAAQASTDLRTAVAPHHFMAYLSRLLEAAASHGWKAAVSADARIRQKVDDLVRSEHMTFPQALTNEMVASPIIVDVVASMQIDNLRRNYNNTSSAKQFTNRKRAKIDNGLSKTSTDFGSSRDSMYGKGKGREQKSSSSTTSHGSQSMVQSSKSLESKST</sequence>
<evidence type="ECO:0000313" key="2">
    <source>
        <dbReference type="EMBL" id="KAF4651715.1"/>
    </source>
</evidence>
<dbReference type="EMBL" id="JAAPAO010001017">
    <property type="protein sequence ID" value="KAF4651715.1"/>
    <property type="molecule type" value="Genomic_DNA"/>
</dbReference>
<evidence type="ECO:0000256" key="1">
    <source>
        <dbReference type="SAM" id="MobiDB-lite"/>
    </source>
</evidence>
<evidence type="ECO:0000313" key="3">
    <source>
        <dbReference type="Proteomes" id="UP000591131"/>
    </source>
</evidence>
<reference evidence="2 3" key="1">
    <citation type="submission" date="2020-04" db="EMBL/GenBank/DDBJ databases">
        <title>Perkinsus chesapeaki whole genome sequence.</title>
        <authorList>
            <person name="Bogema D.R."/>
        </authorList>
    </citation>
    <scope>NUCLEOTIDE SEQUENCE [LARGE SCALE GENOMIC DNA]</scope>
    <source>
        <strain evidence="2">ATCC PRA-425</strain>
    </source>
</reference>
<feature type="region of interest" description="Disordered" evidence="1">
    <location>
        <begin position="196"/>
        <end position="262"/>
    </location>
</feature>
<dbReference type="Proteomes" id="UP000591131">
    <property type="component" value="Unassembled WGS sequence"/>
</dbReference>
<accession>A0A7J6KWI5</accession>
<dbReference type="AlphaFoldDB" id="A0A7J6KWI5"/>
<feature type="compositionally biased region" description="Polar residues" evidence="1">
    <location>
        <begin position="213"/>
        <end position="225"/>
    </location>
</feature>
<gene>
    <name evidence="2" type="ORF">FOL47_000222</name>
</gene>
<keyword evidence="3" id="KW-1185">Reference proteome</keyword>
<feature type="compositionally biased region" description="Low complexity" evidence="1">
    <location>
        <begin position="238"/>
        <end position="249"/>
    </location>
</feature>
<comment type="caution">
    <text evidence="2">The sequence shown here is derived from an EMBL/GenBank/DDBJ whole genome shotgun (WGS) entry which is preliminary data.</text>
</comment>
<protein>
    <submittedName>
        <fullName evidence="2">Uncharacterized protein</fullName>
    </submittedName>
</protein>
<proteinExistence type="predicted"/>